<dbReference type="EMBL" id="JAVDXQ010000002">
    <property type="protein sequence ID" value="MDR7295936.1"/>
    <property type="molecule type" value="Genomic_DNA"/>
</dbReference>
<accession>A0ABU1Z7D8</accession>
<evidence type="ECO:0000256" key="2">
    <source>
        <dbReference type="SAM" id="SignalP"/>
    </source>
</evidence>
<reference evidence="3 4" key="1">
    <citation type="submission" date="2023-07" db="EMBL/GenBank/DDBJ databases">
        <title>Sorghum-associated microbial communities from plants grown in Nebraska, USA.</title>
        <authorList>
            <person name="Schachtman D."/>
        </authorList>
    </citation>
    <scope>NUCLEOTIDE SEQUENCE [LARGE SCALE GENOMIC DNA]</scope>
    <source>
        <strain evidence="3 4">BE310</strain>
    </source>
</reference>
<feature type="chain" id="PRO_5046550318" evidence="2">
    <location>
        <begin position="25"/>
        <end position="622"/>
    </location>
</feature>
<feature type="signal peptide" evidence="2">
    <location>
        <begin position="1"/>
        <end position="24"/>
    </location>
</feature>
<organism evidence="3 4">
    <name type="scientific">Pelomonas aquatica</name>
    <dbReference type="NCBI Taxonomy" id="431058"/>
    <lineage>
        <taxon>Bacteria</taxon>
        <taxon>Pseudomonadati</taxon>
        <taxon>Pseudomonadota</taxon>
        <taxon>Betaproteobacteria</taxon>
        <taxon>Burkholderiales</taxon>
        <taxon>Sphaerotilaceae</taxon>
        <taxon>Roseateles</taxon>
    </lineage>
</organism>
<dbReference type="Gene3D" id="1.25.40.10">
    <property type="entry name" value="Tetratricopeptide repeat domain"/>
    <property type="match status" value="1"/>
</dbReference>
<keyword evidence="2" id="KW-0732">Signal</keyword>
<dbReference type="SUPFAM" id="SSF48452">
    <property type="entry name" value="TPR-like"/>
    <property type="match status" value="1"/>
</dbReference>
<gene>
    <name evidence="3" type="ORF">J2X16_001275</name>
</gene>
<name>A0ABU1Z7D8_9BURK</name>
<evidence type="ECO:0000313" key="3">
    <source>
        <dbReference type="EMBL" id="MDR7295936.1"/>
    </source>
</evidence>
<dbReference type="InterPro" id="IPR011990">
    <property type="entry name" value="TPR-like_helical_dom_sf"/>
</dbReference>
<sequence length="622" mass="68463">MRKVPCVNALAATFCLLSAFSSSAEQVGPANLERVEVAGRKSEVSKWFRAESQRFVVYSDAREEDVSLLLDNLEKLDHVLRLYTRSLREAGRQEPKLTLYYHSRASQLREIDAGMPIDAVGLYSSCASGVQGFGVHLERIPSLADEQLDKSPLNDTLSYVFEAYTRHFLYRHTDIRIPTSFIDGFAQYFSAVRFSQSQMVVGRMPKEIAGYLRLLTDSRMSSLEYGDVLQENLANAHNYAGPGGVRLEFEAKSWLLTHYMLSSEDRRQRLNRYLGLVDRGTSPTTAFESAYGLKAAEINQVMWRYGLRGTDALRVALPSLPATSVRFRALPRAAGEFVLADAALKACPSRPAGEALLKKVAGLAAQFPNDDLARLTLSRAQIDWGNPQDAMPALNAVLREEDGNFEARYLLGMANLRLAERTAGDARRAHLQAALGHLRSARGLNPQSPEAALAVFKAEVAATDAPDSAALEGVISAWQTAREVDALARSAALAYAYAGNADEAHRTLVSLAQNVRDEPAARWARQWQGRLEAGVSRGDILAEMRRNPASDAPFKEWTLDKKDVLQSVAFISNAEAGAAAIETMALNTSDPRRRAELAAAAQGLRMEATMRRKSAPDNTKRE</sequence>
<feature type="region of interest" description="Disordered" evidence="1">
    <location>
        <begin position="601"/>
        <end position="622"/>
    </location>
</feature>
<comment type="caution">
    <text evidence="3">The sequence shown here is derived from an EMBL/GenBank/DDBJ whole genome shotgun (WGS) entry which is preliminary data.</text>
</comment>
<evidence type="ECO:0000256" key="1">
    <source>
        <dbReference type="SAM" id="MobiDB-lite"/>
    </source>
</evidence>
<feature type="compositionally biased region" description="Basic and acidic residues" evidence="1">
    <location>
        <begin position="608"/>
        <end position="622"/>
    </location>
</feature>
<proteinExistence type="predicted"/>
<dbReference type="RefSeq" id="WP_310342929.1">
    <property type="nucleotide sequence ID" value="NZ_JAVDXQ010000002.1"/>
</dbReference>
<protein>
    <submittedName>
        <fullName evidence="3">Uncharacterized protein YjiS (DUF1127 family)</fullName>
    </submittedName>
</protein>
<dbReference type="Proteomes" id="UP001180536">
    <property type="component" value="Unassembled WGS sequence"/>
</dbReference>
<keyword evidence="4" id="KW-1185">Reference proteome</keyword>
<evidence type="ECO:0000313" key="4">
    <source>
        <dbReference type="Proteomes" id="UP001180536"/>
    </source>
</evidence>